<dbReference type="Gene3D" id="3.40.10.10">
    <property type="entry name" value="DNA Methylphosphotriester Repair Domain"/>
    <property type="match status" value="1"/>
</dbReference>
<keyword evidence="5" id="KW-0489">Methyltransferase</keyword>
<dbReference type="GO" id="GO:0008270">
    <property type="term" value="F:zinc ion binding"/>
    <property type="evidence" value="ECO:0007669"/>
    <property type="project" value="InterPro"/>
</dbReference>
<dbReference type="InterPro" id="IPR001497">
    <property type="entry name" value="MethylDNA_cys_MeTrfase_AS"/>
</dbReference>
<dbReference type="Gene3D" id="1.10.10.60">
    <property type="entry name" value="Homeodomain-like"/>
    <property type="match status" value="1"/>
</dbReference>
<feature type="compositionally biased region" description="Polar residues" evidence="13">
    <location>
        <begin position="18"/>
        <end position="30"/>
    </location>
</feature>
<gene>
    <name evidence="15" type="primary">ada</name>
    <name evidence="15" type="ORF">PPN31114_02494</name>
</gene>
<dbReference type="SMART" id="SM00342">
    <property type="entry name" value="HTH_ARAC"/>
    <property type="match status" value="1"/>
</dbReference>
<keyword evidence="10" id="KW-0804">Transcription</keyword>
<dbReference type="PANTHER" id="PTHR10815">
    <property type="entry name" value="METHYLATED-DNA--PROTEIN-CYSTEINE METHYLTRANSFERASE"/>
    <property type="match status" value="1"/>
</dbReference>
<protein>
    <recommendedName>
        <fullName evidence="4">methylated-DNA--[protein]-cysteine S-methyltransferase</fullName>
        <ecNumber evidence="4">2.1.1.63</ecNumber>
    </recommendedName>
</protein>
<comment type="catalytic activity">
    <reaction evidence="12">
        <text>a 6-O-methyl-2'-deoxyguanosine in DNA + L-cysteinyl-[protein] = S-methyl-L-cysteinyl-[protein] + a 2'-deoxyguanosine in DNA</text>
        <dbReference type="Rhea" id="RHEA:24000"/>
        <dbReference type="Rhea" id="RHEA-COMP:10131"/>
        <dbReference type="Rhea" id="RHEA-COMP:10132"/>
        <dbReference type="Rhea" id="RHEA-COMP:11367"/>
        <dbReference type="Rhea" id="RHEA-COMP:11368"/>
        <dbReference type="ChEBI" id="CHEBI:29950"/>
        <dbReference type="ChEBI" id="CHEBI:82612"/>
        <dbReference type="ChEBI" id="CHEBI:85445"/>
        <dbReference type="ChEBI" id="CHEBI:85448"/>
        <dbReference type="EC" id="2.1.1.63"/>
    </reaction>
</comment>
<dbReference type="NCBIfam" id="NF011964">
    <property type="entry name" value="PRK15435.1"/>
    <property type="match status" value="1"/>
</dbReference>
<keyword evidence="16" id="KW-1185">Reference proteome</keyword>
<dbReference type="EC" id="2.1.1.63" evidence="4"/>
<dbReference type="GO" id="GO:0032259">
    <property type="term" value="P:methylation"/>
    <property type="evidence" value="ECO:0007669"/>
    <property type="project" value="UniProtKB-KW"/>
</dbReference>
<dbReference type="GO" id="GO:0006281">
    <property type="term" value="P:DNA repair"/>
    <property type="evidence" value="ECO:0007669"/>
    <property type="project" value="UniProtKB-KW"/>
</dbReference>
<comment type="similarity">
    <text evidence="3">Belongs to the MGMT family.</text>
</comment>
<dbReference type="GO" id="GO:0003908">
    <property type="term" value="F:methylated-DNA-[protein]-cysteine S-methyltransferase activity"/>
    <property type="evidence" value="ECO:0007669"/>
    <property type="project" value="UniProtKB-EC"/>
</dbReference>
<keyword evidence="11" id="KW-0234">DNA repair</keyword>
<proteinExistence type="inferred from homology"/>
<dbReference type="SUPFAM" id="SSF53155">
    <property type="entry name" value="Methylated DNA-protein cysteine methyltransferase domain"/>
    <property type="match status" value="1"/>
</dbReference>
<name>A0A5E4V7K2_9BURK</name>
<dbReference type="InterPro" id="IPR036217">
    <property type="entry name" value="MethylDNA_cys_MeTrfase_DNAb"/>
</dbReference>
<keyword evidence="7" id="KW-0227">DNA damage</keyword>
<evidence type="ECO:0000256" key="10">
    <source>
        <dbReference type="ARBA" id="ARBA00023163"/>
    </source>
</evidence>
<dbReference type="InterPro" id="IPR036631">
    <property type="entry name" value="MGMT_N_sf"/>
</dbReference>
<dbReference type="InterPro" id="IPR036388">
    <property type="entry name" value="WH-like_DNA-bd_sf"/>
</dbReference>
<dbReference type="Proteomes" id="UP000366945">
    <property type="component" value="Unassembled WGS sequence"/>
</dbReference>
<evidence type="ECO:0000256" key="2">
    <source>
        <dbReference type="ARBA" id="ARBA00001947"/>
    </source>
</evidence>
<evidence type="ECO:0000256" key="7">
    <source>
        <dbReference type="ARBA" id="ARBA00022763"/>
    </source>
</evidence>
<evidence type="ECO:0000256" key="12">
    <source>
        <dbReference type="ARBA" id="ARBA00049348"/>
    </source>
</evidence>
<dbReference type="FunFam" id="1.10.10.10:FF:000214">
    <property type="entry name" value="Methylated-DNA--protein-cysteine methyltransferase"/>
    <property type="match status" value="1"/>
</dbReference>
<dbReference type="PANTHER" id="PTHR10815:SF14">
    <property type="entry name" value="BIFUNCTIONAL TRANSCRIPTIONAL ACTIVATOR_DNA REPAIR ENZYME ADA"/>
    <property type="match status" value="1"/>
</dbReference>
<dbReference type="Pfam" id="PF12833">
    <property type="entry name" value="HTH_18"/>
    <property type="match status" value="1"/>
</dbReference>
<dbReference type="EMBL" id="CABPSK010000002">
    <property type="protein sequence ID" value="VVE08116.1"/>
    <property type="molecule type" value="Genomic_DNA"/>
</dbReference>
<evidence type="ECO:0000256" key="8">
    <source>
        <dbReference type="ARBA" id="ARBA00023015"/>
    </source>
</evidence>
<dbReference type="SUPFAM" id="SSF46767">
    <property type="entry name" value="Methylated DNA-protein cysteine methyltransferase, C-terminal domain"/>
    <property type="match status" value="1"/>
</dbReference>
<dbReference type="PROSITE" id="PS01124">
    <property type="entry name" value="HTH_ARAC_FAMILY_2"/>
    <property type="match status" value="1"/>
</dbReference>
<dbReference type="InterPro" id="IPR014048">
    <property type="entry name" value="MethylDNA_cys_MeTrfase_DNA-bd"/>
</dbReference>
<dbReference type="InterPro" id="IPR009057">
    <property type="entry name" value="Homeodomain-like_sf"/>
</dbReference>
<evidence type="ECO:0000256" key="9">
    <source>
        <dbReference type="ARBA" id="ARBA00023159"/>
    </source>
</evidence>
<dbReference type="Pfam" id="PF01035">
    <property type="entry name" value="DNA_binding_1"/>
    <property type="match status" value="1"/>
</dbReference>
<accession>A0A5E4V7K2</accession>
<keyword evidence="8" id="KW-0805">Transcription regulation</keyword>
<dbReference type="Pfam" id="PF02870">
    <property type="entry name" value="Methyltransf_1N"/>
    <property type="match status" value="1"/>
</dbReference>
<dbReference type="InterPro" id="IPR035451">
    <property type="entry name" value="Ada-like_dom_sf"/>
</dbReference>
<dbReference type="AlphaFoldDB" id="A0A5E4V7K2"/>
<dbReference type="GO" id="GO:0003700">
    <property type="term" value="F:DNA-binding transcription factor activity"/>
    <property type="evidence" value="ECO:0007669"/>
    <property type="project" value="InterPro"/>
</dbReference>
<reference evidence="15 16" key="1">
    <citation type="submission" date="2019-08" db="EMBL/GenBank/DDBJ databases">
        <authorList>
            <person name="Peeters C."/>
        </authorList>
    </citation>
    <scope>NUCLEOTIDE SEQUENCE [LARGE SCALE GENOMIC DNA]</scope>
    <source>
        <strain evidence="15 16">LMG 31114</strain>
    </source>
</reference>
<comment type="catalytic activity">
    <reaction evidence="1">
        <text>a 4-O-methyl-thymidine in DNA + L-cysteinyl-[protein] = a thymidine in DNA + S-methyl-L-cysteinyl-[protein]</text>
        <dbReference type="Rhea" id="RHEA:53428"/>
        <dbReference type="Rhea" id="RHEA-COMP:10131"/>
        <dbReference type="Rhea" id="RHEA-COMP:10132"/>
        <dbReference type="Rhea" id="RHEA-COMP:13555"/>
        <dbReference type="Rhea" id="RHEA-COMP:13556"/>
        <dbReference type="ChEBI" id="CHEBI:29950"/>
        <dbReference type="ChEBI" id="CHEBI:82612"/>
        <dbReference type="ChEBI" id="CHEBI:137386"/>
        <dbReference type="ChEBI" id="CHEBI:137387"/>
        <dbReference type="EC" id="2.1.1.63"/>
    </reaction>
</comment>
<keyword evidence="9" id="KW-0010">Activator</keyword>
<feature type="compositionally biased region" description="Polar residues" evidence="13">
    <location>
        <begin position="1"/>
        <end position="10"/>
    </location>
</feature>
<evidence type="ECO:0000256" key="1">
    <source>
        <dbReference type="ARBA" id="ARBA00001286"/>
    </source>
</evidence>
<dbReference type="Pfam" id="PF02805">
    <property type="entry name" value="Ada_Zn_binding"/>
    <property type="match status" value="1"/>
</dbReference>
<dbReference type="OrthoDB" id="9802228at2"/>
<evidence type="ECO:0000256" key="13">
    <source>
        <dbReference type="SAM" id="MobiDB-lite"/>
    </source>
</evidence>
<dbReference type="GO" id="GO:0043565">
    <property type="term" value="F:sequence-specific DNA binding"/>
    <property type="evidence" value="ECO:0007669"/>
    <property type="project" value="InterPro"/>
</dbReference>
<feature type="region of interest" description="Disordered" evidence="13">
    <location>
        <begin position="1"/>
        <end position="40"/>
    </location>
</feature>
<dbReference type="NCBIfam" id="TIGR00589">
    <property type="entry name" value="ogt"/>
    <property type="match status" value="1"/>
</dbReference>
<evidence type="ECO:0000256" key="3">
    <source>
        <dbReference type="ARBA" id="ARBA00008711"/>
    </source>
</evidence>
<dbReference type="CDD" id="cd06445">
    <property type="entry name" value="ATase"/>
    <property type="match status" value="1"/>
</dbReference>
<dbReference type="PROSITE" id="PS00374">
    <property type="entry name" value="MGMT"/>
    <property type="match status" value="1"/>
</dbReference>
<comment type="cofactor">
    <cofactor evidence="2">
        <name>Zn(2+)</name>
        <dbReference type="ChEBI" id="CHEBI:29105"/>
    </cofactor>
</comment>
<dbReference type="Gene3D" id="3.30.160.70">
    <property type="entry name" value="Methylated DNA-protein cysteine methyltransferase domain"/>
    <property type="match status" value="1"/>
</dbReference>
<keyword evidence="6" id="KW-0808">Transferase</keyword>
<sequence>MCANQVSTKSSVREPRAGSSTQPGPTQSRSKAVREPSIAVHASDDSATRYATDAAKWAAVAARDKDADGQFFYSVRTTGVYCRPSCGARLALRENVAFHADMAAAERAGFRPCRRCKPDQGSLDARHAALITAACRRIDTADVAPRLEDLAAEAGLSSHYFHRLFRTVTGVTPRAYANGRRAERVRDALPASGSVTSAFYDAGFNSNGRFYENAGALLGMKPAAFRAGGQAETIRFAVAQCSLGALLVAATPRGLCAISLGDDPETLVHELQDRFPKAELTGADAEFERWVAQVVGFVESPRVGLSLPLDVRGTAFQQRVWQALRDVPAGEVASYSDIAERIGSPRAVRAVAQACASNTLAVAIPCHRIVRHDGGLSGYRWGVERKRALLAHEQADAGGAAGMGTKGKL</sequence>
<evidence type="ECO:0000313" key="15">
    <source>
        <dbReference type="EMBL" id="VVE08116.1"/>
    </source>
</evidence>
<evidence type="ECO:0000256" key="11">
    <source>
        <dbReference type="ARBA" id="ARBA00023204"/>
    </source>
</evidence>
<evidence type="ECO:0000256" key="4">
    <source>
        <dbReference type="ARBA" id="ARBA00011918"/>
    </source>
</evidence>
<dbReference type="Gene3D" id="1.10.10.10">
    <property type="entry name" value="Winged helix-like DNA-binding domain superfamily/Winged helix DNA-binding domain"/>
    <property type="match status" value="1"/>
</dbReference>
<dbReference type="InterPro" id="IPR018060">
    <property type="entry name" value="HTH_AraC"/>
</dbReference>
<evidence type="ECO:0000259" key="14">
    <source>
        <dbReference type="PROSITE" id="PS01124"/>
    </source>
</evidence>
<evidence type="ECO:0000313" key="16">
    <source>
        <dbReference type="Proteomes" id="UP000366945"/>
    </source>
</evidence>
<dbReference type="SUPFAM" id="SSF46689">
    <property type="entry name" value="Homeodomain-like"/>
    <property type="match status" value="1"/>
</dbReference>
<dbReference type="SUPFAM" id="SSF57884">
    <property type="entry name" value="Ada DNA repair protein, N-terminal domain (N-Ada 10)"/>
    <property type="match status" value="1"/>
</dbReference>
<organism evidence="15 16">
    <name type="scientific">Pandoraea pneumonica</name>
    <dbReference type="NCBI Taxonomy" id="2508299"/>
    <lineage>
        <taxon>Bacteria</taxon>
        <taxon>Pseudomonadati</taxon>
        <taxon>Pseudomonadota</taxon>
        <taxon>Betaproteobacteria</taxon>
        <taxon>Burkholderiales</taxon>
        <taxon>Burkholderiaceae</taxon>
        <taxon>Pandoraea</taxon>
    </lineage>
</organism>
<evidence type="ECO:0000256" key="5">
    <source>
        <dbReference type="ARBA" id="ARBA00022603"/>
    </source>
</evidence>
<feature type="domain" description="HTH araC/xylS-type" evidence="14">
    <location>
        <begin position="146"/>
        <end position="228"/>
    </location>
</feature>
<evidence type="ECO:0000256" key="6">
    <source>
        <dbReference type="ARBA" id="ARBA00022679"/>
    </source>
</evidence>
<dbReference type="InterPro" id="IPR008332">
    <property type="entry name" value="MethylG_MeTrfase_N"/>
</dbReference>
<dbReference type="InterPro" id="IPR004026">
    <property type="entry name" value="Ada_DNA_repair_Zn-bd"/>
</dbReference>